<reference evidence="3 4" key="1">
    <citation type="journal article" date="2012" name="ISME J.">
        <title>Genomic insights to SAR86, an abundant and uncultivated marine bacterial lineage.</title>
        <authorList>
            <person name="Dupont C.L."/>
            <person name="Rusch D.B."/>
            <person name="Yooseph S."/>
            <person name="Lombardo M.J."/>
            <person name="Richter R.A."/>
            <person name="Valas R."/>
            <person name="Novotny M."/>
            <person name="Yee-Greenbaum J."/>
            <person name="Selengut J.D."/>
            <person name="Haft D.H."/>
            <person name="Halpern A.L."/>
            <person name="Lasken R.S."/>
            <person name="Nealson K."/>
            <person name="Friedman R."/>
            <person name="Venter J.C."/>
        </authorList>
    </citation>
    <scope>NUCLEOTIDE SEQUENCE [LARGE SCALE GENOMIC DNA]</scope>
</reference>
<dbReference type="EMBL" id="JH611161">
    <property type="protein sequence ID" value="EJP74097.1"/>
    <property type="molecule type" value="Genomic_DNA"/>
</dbReference>
<evidence type="ECO:0000313" key="4">
    <source>
        <dbReference type="Proteomes" id="UP000010116"/>
    </source>
</evidence>
<dbReference type="InterPro" id="IPR006976">
    <property type="entry name" value="VanZ-like"/>
</dbReference>
<keyword evidence="1" id="KW-0472">Membrane</keyword>
<keyword evidence="1" id="KW-0812">Transmembrane</keyword>
<evidence type="ECO:0000256" key="1">
    <source>
        <dbReference type="SAM" id="Phobius"/>
    </source>
</evidence>
<keyword evidence="1" id="KW-1133">Transmembrane helix</keyword>
<organism evidence="3 4">
    <name type="scientific">SAR86 cluster bacterium SAR86B</name>
    <dbReference type="NCBI Taxonomy" id="1123867"/>
    <lineage>
        <taxon>Bacteria</taxon>
        <taxon>Pseudomonadati</taxon>
        <taxon>Pseudomonadota</taxon>
        <taxon>Gammaproteobacteria</taxon>
        <taxon>SAR86 cluster</taxon>
    </lineage>
</organism>
<dbReference type="AlphaFoldDB" id="J4V6S1"/>
<dbReference type="PANTHER" id="PTHR28008:SF1">
    <property type="entry name" value="DOMAIN PROTEIN, PUTATIVE (AFU_ORTHOLOGUE AFUA_3G10980)-RELATED"/>
    <property type="match status" value="1"/>
</dbReference>
<dbReference type="PANTHER" id="PTHR28008">
    <property type="entry name" value="DOMAIN PROTEIN, PUTATIVE (AFU_ORTHOLOGUE AFUA_3G10980)-RELATED"/>
    <property type="match status" value="1"/>
</dbReference>
<feature type="transmembrane region" description="Helical" evidence="1">
    <location>
        <begin position="67"/>
        <end position="84"/>
    </location>
</feature>
<accession>J4V6S1</accession>
<gene>
    <name evidence="3" type="ORF">NT02SARS_1439</name>
</gene>
<dbReference type="HOGENOM" id="CLU_096028_3_2_6"/>
<dbReference type="Pfam" id="PF04892">
    <property type="entry name" value="VanZ"/>
    <property type="match status" value="1"/>
</dbReference>
<dbReference type="NCBIfam" id="NF037970">
    <property type="entry name" value="vanZ_1"/>
    <property type="match status" value="1"/>
</dbReference>
<protein>
    <submittedName>
        <fullName evidence="3">VanZ family</fullName>
    </submittedName>
</protein>
<dbReference type="Proteomes" id="UP000010116">
    <property type="component" value="Unassembled WGS sequence"/>
</dbReference>
<feature type="transmembrane region" description="Helical" evidence="1">
    <location>
        <begin position="42"/>
        <end position="60"/>
    </location>
</feature>
<feature type="transmembrane region" description="Helical" evidence="1">
    <location>
        <begin position="90"/>
        <end position="109"/>
    </location>
</feature>
<feature type="domain" description="VanZ-like" evidence="2">
    <location>
        <begin position="21"/>
        <end position="110"/>
    </location>
</feature>
<proteinExistence type="predicted"/>
<evidence type="ECO:0000259" key="2">
    <source>
        <dbReference type="Pfam" id="PF04892"/>
    </source>
</evidence>
<sequence>MKRVLWTRLTLVLSLIVVFILSIVPASSIPNIAAFEYLTDKLIHGIIYFYLAILIFLSKFRLSNIKKLSLLFIFGFFIEIIHHFHPYRYFEVGDLLANFMGIYIAYLIFKKDSNFA</sequence>
<name>J4V6S1_9GAMM</name>
<evidence type="ECO:0000313" key="3">
    <source>
        <dbReference type="EMBL" id="EJP74097.1"/>
    </source>
</evidence>